<gene>
    <name evidence="10" type="primary">murF</name>
    <name evidence="16" type="ORF">SAMN04489710_107138</name>
</gene>
<evidence type="ECO:0000256" key="11">
    <source>
        <dbReference type="RuleBase" id="RU004136"/>
    </source>
</evidence>
<dbReference type="EC" id="6.3.2.10" evidence="10 11"/>
<feature type="domain" description="Mur ligase C-terminal" evidence="14">
    <location>
        <begin position="347"/>
        <end position="456"/>
    </location>
</feature>
<reference evidence="17" key="1">
    <citation type="submission" date="2016-10" db="EMBL/GenBank/DDBJ databases">
        <authorList>
            <person name="Varghese N."/>
            <person name="Submissions S."/>
        </authorList>
    </citation>
    <scope>NUCLEOTIDE SEQUENCE [LARGE SCALE GENOMIC DNA]</scope>
    <source>
        <strain evidence="17">DSM 7481</strain>
    </source>
</reference>
<comment type="subcellular location">
    <subcellularLocation>
        <location evidence="10 11">Cytoplasm</location>
    </subcellularLocation>
</comment>
<dbReference type="GO" id="GO:0071555">
    <property type="term" value="P:cell wall organization"/>
    <property type="evidence" value="ECO:0007669"/>
    <property type="project" value="UniProtKB-KW"/>
</dbReference>
<dbReference type="Proteomes" id="UP000199517">
    <property type="component" value="Unassembled WGS sequence"/>
</dbReference>
<sequence length="502" mass="51864">MNGSAMLTLQQAHALVQARIPQARLVGAPGTLLGRVHTDTRTLQPGDLFVALRGERFDANEFLAGAQAAGAAAAIAHPGRLESVGLPGIEVPDTLAALGALAAGWRERFSLPLIGVTGSNGKTTVTQMTASVLRAWKGDAAFATQGNFNNDIGVPLMLLRLRAAHEAAVIELGMNHPGEIAVLAGIAQPTVALVNNAQREHLEFMHTVQAVAEENGAVISALPADGVAVFPADDAYAPLWRGLAGARRCLVFGAGPEADADVRCTRAQWASGAWHVHIDTPQGGFDATLRIAGRHNVANALAATACALAAGAPLGAIARGLADFEPVKGRSRAFTAAVRGPDGSPRRLTAVDDTYNANPDSMRAAIDVLAELPGPRLLVMGDMGEVGDQGPQFHAESGGQARDRGIDRLFALGSLGIHAVQAFGPEARHFNDMASLLVAVRDAVPGVGSVLVKGSRFMKMEQVVQALEAPDAVSQGHPRKDDSGQGAAGPARAIAEGSPACS</sequence>
<dbReference type="STRING" id="32040.SAMN04489710_107138"/>
<evidence type="ECO:0000313" key="16">
    <source>
        <dbReference type="EMBL" id="SFD85920.1"/>
    </source>
</evidence>
<dbReference type="Gene3D" id="3.40.1390.10">
    <property type="entry name" value="MurE/MurF, N-terminal domain"/>
    <property type="match status" value="1"/>
</dbReference>
<keyword evidence="17" id="KW-1185">Reference proteome</keyword>
<dbReference type="Gene3D" id="3.40.1190.10">
    <property type="entry name" value="Mur-like, catalytic domain"/>
    <property type="match status" value="1"/>
</dbReference>
<dbReference type="InterPro" id="IPR036565">
    <property type="entry name" value="Mur-like_cat_sf"/>
</dbReference>
<feature type="domain" description="Mur ligase N-terminal catalytic" evidence="13">
    <location>
        <begin position="36"/>
        <end position="105"/>
    </location>
</feature>
<dbReference type="HAMAP" id="MF_02019">
    <property type="entry name" value="MurF"/>
    <property type="match status" value="1"/>
</dbReference>
<evidence type="ECO:0000259" key="13">
    <source>
        <dbReference type="Pfam" id="PF01225"/>
    </source>
</evidence>
<evidence type="ECO:0000256" key="3">
    <source>
        <dbReference type="ARBA" id="ARBA00022618"/>
    </source>
</evidence>
<comment type="similarity">
    <text evidence="10">Belongs to the MurCDEF family. MurF subfamily.</text>
</comment>
<keyword evidence="8 10" id="KW-0131">Cell cycle</keyword>
<dbReference type="NCBIfam" id="TIGR01143">
    <property type="entry name" value="murF"/>
    <property type="match status" value="1"/>
</dbReference>
<feature type="binding site" evidence="10">
    <location>
        <begin position="118"/>
        <end position="124"/>
    </location>
    <ligand>
        <name>ATP</name>
        <dbReference type="ChEBI" id="CHEBI:30616"/>
    </ligand>
</feature>
<feature type="region of interest" description="Disordered" evidence="12">
    <location>
        <begin position="469"/>
        <end position="502"/>
    </location>
</feature>
<dbReference type="EMBL" id="FOMQ01000007">
    <property type="protein sequence ID" value="SFD85920.1"/>
    <property type="molecule type" value="Genomic_DNA"/>
</dbReference>
<evidence type="ECO:0000256" key="7">
    <source>
        <dbReference type="ARBA" id="ARBA00022984"/>
    </source>
</evidence>
<keyword evidence="3 10" id="KW-0132">Cell division</keyword>
<evidence type="ECO:0000313" key="17">
    <source>
        <dbReference type="Proteomes" id="UP000199517"/>
    </source>
</evidence>
<evidence type="ECO:0000256" key="2">
    <source>
        <dbReference type="ARBA" id="ARBA00022598"/>
    </source>
</evidence>
<dbReference type="InterPro" id="IPR051046">
    <property type="entry name" value="MurCDEF_CellWall_CoF430Synth"/>
</dbReference>
<evidence type="ECO:0000256" key="1">
    <source>
        <dbReference type="ARBA" id="ARBA00022490"/>
    </source>
</evidence>
<dbReference type="InterPro" id="IPR035911">
    <property type="entry name" value="MurE/MurF_N"/>
</dbReference>
<dbReference type="GO" id="GO:0005737">
    <property type="term" value="C:cytoplasm"/>
    <property type="evidence" value="ECO:0007669"/>
    <property type="project" value="UniProtKB-SubCell"/>
</dbReference>
<comment type="catalytic activity">
    <reaction evidence="10 11">
        <text>D-alanyl-D-alanine + UDP-N-acetyl-alpha-D-muramoyl-L-alanyl-gamma-D-glutamyl-meso-2,6-diaminopimelate + ATP = UDP-N-acetyl-alpha-D-muramoyl-L-alanyl-gamma-D-glutamyl-meso-2,6-diaminopimeloyl-D-alanyl-D-alanine + ADP + phosphate + H(+)</text>
        <dbReference type="Rhea" id="RHEA:28374"/>
        <dbReference type="ChEBI" id="CHEBI:15378"/>
        <dbReference type="ChEBI" id="CHEBI:30616"/>
        <dbReference type="ChEBI" id="CHEBI:43474"/>
        <dbReference type="ChEBI" id="CHEBI:57822"/>
        <dbReference type="ChEBI" id="CHEBI:61386"/>
        <dbReference type="ChEBI" id="CHEBI:83905"/>
        <dbReference type="ChEBI" id="CHEBI:456216"/>
        <dbReference type="EC" id="6.3.2.10"/>
    </reaction>
</comment>
<dbReference type="GO" id="GO:0051301">
    <property type="term" value="P:cell division"/>
    <property type="evidence" value="ECO:0007669"/>
    <property type="project" value="UniProtKB-KW"/>
</dbReference>
<dbReference type="RefSeq" id="WP_092952785.1">
    <property type="nucleotide sequence ID" value="NZ_FOMQ01000007.1"/>
</dbReference>
<accession>A0A1I1VZ47</accession>
<keyword evidence="6 10" id="KW-0133">Cell shape</keyword>
<keyword evidence="1 10" id="KW-0963">Cytoplasm</keyword>
<organism evidence="16 17">
    <name type="scientific">Paracidovorax konjaci</name>
    <dbReference type="NCBI Taxonomy" id="32040"/>
    <lineage>
        <taxon>Bacteria</taxon>
        <taxon>Pseudomonadati</taxon>
        <taxon>Pseudomonadota</taxon>
        <taxon>Betaproteobacteria</taxon>
        <taxon>Burkholderiales</taxon>
        <taxon>Comamonadaceae</taxon>
        <taxon>Paracidovorax</taxon>
    </lineage>
</organism>
<comment type="pathway">
    <text evidence="10 11">Cell wall biogenesis; peptidoglycan biosynthesis.</text>
</comment>
<dbReference type="SUPFAM" id="SSF63418">
    <property type="entry name" value="MurE/MurF N-terminal domain"/>
    <property type="match status" value="1"/>
</dbReference>
<dbReference type="Pfam" id="PF01225">
    <property type="entry name" value="Mur_ligase"/>
    <property type="match status" value="1"/>
</dbReference>
<dbReference type="OrthoDB" id="9801978at2"/>
<comment type="function">
    <text evidence="10 11">Involved in cell wall formation. Catalyzes the final step in the synthesis of UDP-N-acetylmuramoyl-pentapeptide, the precursor of murein.</text>
</comment>
<dbReference type="InterPro" id="IPR005863">
    <property type="entry name" value="UDP-N-AcMur_synth"/>
</dbReference>
<dbReference type="InterPro" id="IPR004101">
    <property type="entry name" value="Mur_ligase_C"/>
</dbReference>
<evidence type="ECO:0000256" key="12">
    <source>
        <dbReference type="SAM" id="MobiDB-lite"/>
    </source>
</evidence>
<dbReference type="GO" id="GO:0005524">
    <property type="term" value="F:ATP binding"/>
    <property type="evidence" value="ECO:0007669"/>
    <property type="project" value="UniProtKB-UniRule"/>
</dbReference>
<name>A0A1I1VZ47_9BURK</name>
<dbReference type="SUPFAM" id="SSF53244">
    <property type="entry name" value="MurD-like peptide ligases, peptide-binding domain"/>
    <property type="match status" value="1"/>
</dbReference>
<dbReference type="SUPFAM" id="SSF53623">
    <property type="entry name" value="MurD-like peptide ligases, catalytic domain"/>
    <property type="match status" value="1"/>
</dbReference>
<feature type="domain" description="Mur ligase central" evidence="15">
    <location>
        <begin position="116"/>
        <end position="307"/>
    </location>
</feature>
<evidence type="ECO:0000256" key="8">
    <source>
        <dbReference type="ARBA" id="ARBA00023306"/>
    </source>
</evidence>
<dbReference type="PANTHER" id="PTHR43024:SF1">
    <property type="entry name" value="UDP-N-ACETYLMURAMOYL-TRIPEPTIDE--D-ALANYL-D-ALANINE LIGASE"/>
    <property type="match status" value="1"/>
</dbReference>
<dbReference type="PANTHER" id="PTHR43024">
    <property type="entry name" value="UDP-N-ACETYLMURAMOYL-TRIPEPTIDE--D-ALANYL-D-ALANINE LIGASE"/>
    <property type="match status" value="1"/>
</dbReference>
<evidence type="ECO:0000256" key="5">
    <source>
        <dbReference type="ARBA" id="ARBA00022840"/>
    </source>
</evidence>
<dbReference type="GO" id="GO:0047480">
    <property type="term" value="F:UDP-N-acetylmuramoyl-tripeptide-D-alanyl-D-alanine ligase activity"/>
    <property type="evidence" value="ECO:0007669"/>
    <property type="project" value="UniProtKB-UniRule"/>
</dbReference>
<dbReference type="InterPro" id="IPR036615">
    <property type="entry name" value="Mur_ligase_C_dom_sf"/>
</dbReference>
<keyword evidence="4 10" id="KW-0547">Nucleotide-binding</keyword>
<dbReference type="InterPro" id="IPR000713">
    <property type="entry name" value="Mur_ligase_N"/>
</dbReference>
<evidence type="ECO:0000259" key="15">
    <source>
        <dbReference type="Pfam" id="PF08245"/>
    </source>
</evidence>
<evidence type="ECO:0000256" key="6">
    <source>
        <dbReference type="ARBA" id="ARBA00022960"/>
    </source>
</evidence>
<evidence type="ECO:0000256" key="4">
    <source>
        <dbReference type="ARBA" id="ARBA00022741"/>
    </source>
</evidence>
<dbReference type="InterPro" id="IPR013221">
    <property type="entry name" value="Mur_ligase_cen"/>
</dbReference>
<proteinExistence type="inferred from homology"/>
<keyword evidence="7 10" id="KW-0573">Peptidoglycan synthesis</keyword>
<dbReference type="GO" id="GO:0008360">
    <property type="term" value="P:regulation of cell shape"/>
    <property type="evidence" value="ECO:0007669"/>
    <property type="project" value="UniProtKB-KW"/>
</dbReference>
<dbReference type="Pfam" id="PF08245">
    <property type="entry name" value="Mur_ligase_M"/>
    <property type="match status" value="1"/>
</dbReference>
<dbReference type="AlphaFoldDB" id="A0A1I1VZ47"/>
<keyword evidence="9 10" id="KW-0961">Cell wall biogenesis/degradation</keyword>
<protein>
    <recommendedName>
        <fullName evidence="10 11">UDP-N-acetylmuramoyl-tripeptide--D-alanyl-D-alanine ligase</fullName>
        <ecNumber evidence="10 11">6.3.2.10</ecNumber>
    </recommendedName>
    <alternativeName>
        <fullName evidence="10">D-alanyl-D-alanine-adding enzyme</fullName>
    </alternativeName>
</protein>
<dbReference type="GO" id="GO:0008766">
    <property type="term" value="F:UDP-N-acetylmuramoylalanyl-D-glutamyl-2,6-diaminopimelate-D-alanyl-D-alanine ligase activity"/>
    <property type="evidence" value="ECO:0007669"/>
    <property type="project" value="RHEA"/>
</dbReference>
<dbReference type="Pfam" id="PF02875">
    <property type="entry name" value="Mur_ligase_C"/>
    <property type="match status" value="1"/>
</dbReference>
<keyword evidence="5 10" id="KW-0067">ATP-binding</keyword>
<dbReference type="UniPathway" id="UPA00219"/>
<evidence type="ECO:0000259" key="14">
    <source>
        <dbReference type="Pfam" id="PF02875"/>
    </source>
</evidence>
<dbReference type="GO" id="GO:0009252">
    <property type="term" value="P:peptidoglycan biosynthetic process"/>
    <property type="evidence" value="ECO:0007669"/>
    <property type="project" value="UniProtKB-UniRule"/>
</dbReference>
<evidence type="ECO:0000256" key="10">
    <source>
        <dbReference type="HAMAP-Rule" id="MF_02019"/>
    </source>
</evidence>
<keyword evidence="2 10" id="KW-0436">Ligase</keyword>
<dbReference type="Gene3D" id="3.90.190.20">
    <property type="entry name" value="Mur ligase, C-terminal domain"/>
    <property type="match status" value="1"/>
</dbReference>
<evidence type="ECO:0000256" key="9">
    <source>
        <dbReference type="ARBA" id="ARBA00023316"/>
    </source>
</evidence>